<evidence type="ECO:0000313" key="2">
    <source>
        <dbReference type="Proteomes" id="UP000001307"/>
    </source>
</evidence>
<evidence type="ECO:0000313" key="1">
    <source>
        <dbReference type="EMBL" id="CBY14675.1"/>
    </source>
</evidence>
<accession>E4XYF3</accession>
<sequence>MPKFTYKRKNRYQLYRGWKWFGNWTTTEMDKQILISEKMDEAMKNPDSEMTEEEYLETIDCGENCEPCKMKKIEKNLKTMKIEKRKNTLTEKSPSKKLNRQKLDIWI</sequence>
<protein>
    <submittedName>
        <fullName evidence="1">Uncharacterized protein</fullName>
    </submittedName>
</protein>
<name>E4XYF3_OIKDI</name>
<keyword evidence="2" id="KW-1185">Reference proteome</keyword>
<proteinExistence type="predicted"/>
<gene>
    <name evidence="1" type="ORF">GSOID_T00009730001</name>
</gene>
<dbReference type="Proteomes" id="UP000001307">
    <property type="component" value="Unassembled WGS sequence"/>
</dbReference>
<organism evidence="1">
    <name type="scientific">Oikopleura dioica</name>
    <name type="common">Tunicate</name>
    <dbReference type="NCBI Taxonomy" id="34765"/>
    <lineage>
        <taxon>Eukaryota</taxon>
        <taxon>Metazoa</taxon>
        <taxon>Chordata</taxon>
        <taxon>Tunicata</taxon>
        <taxon>Appendicularia</taxon>
        <taxon>Copelata</taxon>
        <taxon>Oikopleuridae</taxon>
        <taxon>Oikopleura</taxon>
    </lineage>
</organism>
<dbReference type="AlphaFoldDB" id="E4XYF3"/>
<dbReference type="EMBL" id="FN653324">
    <property type="protein sequence ID" value="CBY14675.1"/>
    <property type="molecule type" value="Genomic_DNA"/>
</dbReference>
<dbReference type="InParanoid" id="E4XYF3"/>
<reference evidence="1" key="1">
    <citation type="journal article" date="2010" name="Science">
        <title>Plasticity of animal genome architecture unmasked by rapid evolution of a pelagic tunicate.</title>
        <authorList>
            <person name="Denoeud F."/>
            <person name="Henriet S."/>
            <person name="Mungpakdee S."/>
            <person name="Aury J.M."/>
            <person name="Da Silva C."/>
            <person name="Brinkmann H."/>
            <person name="Mikhaleva J."/>
            <person name="Olsen L.C."/>
            <person name="Jubin C."/>
            <person name="Canestro C."/>
            <person name="Bouquet J.M."/>
            <person name="Danks G."/>
            <person name="Poulain J."/>
            <person name="Campsteijn C."/>
            <person name="Adamski M."/>
            <person name="Cross I."/>
            <person name="Yadetie F."/>
            <person name="Muffato M."/>
            <person name="Louis A."/>
            <person name="Butcher S."/>
            <person name="Tsagkogeorga G."/>
            <person name="Konrad A."/>
            <person name="Singh S."/>
            <person name="Jensen M.F."/>
            <person name="Cong E.H."/>
            <person name="Eikeseth-Otteraa H."/>
            <person name="Noel B."/>
            <person name="Anthouard V."/>
            <person name="Porcel B.M."/>
            <person name="Kachouri-Lafond R."/>
            <person name="Nishino A."/>
            <person name="Ugolini M."/>
            <person name="Chourrout P."/>
            <person name="Nishida H."/>
            <person name="Aasland R."/>
            <person name="Huzurbazar S."/>
            <person name="Westhof E."/>
            <person name="Delsuc F."/>
            <person name="Lehrach H."/>
            <person name="Reinhardt R."/>
            <person name="Weissenbach J."/>
            <person name="Roy S.W."/>
            <person name="Artiguenave F."/>
            <person name="Postlethwait J.H."/>
            <person name="Manak J.R."/>
            <person name="Thompson E.M."/>
            <person name="Jaillon O."/>
            <person name="Du Pasquier L."/>
            <person name="Boudinot P."/>
            <person name="Liberles D.A."/>
            <person name="Volff J.N."/>
            <person name="Philippe H."/>
            <person name="Lenhard B."/>
            <person name="Roest Crollius H."/>
            <person name="Wincker P."/>
            <person name="Chourrout D."/>
        </authorList>
    </citation>
    <scope>NUCLEOTIDE SEQUENCE [LARGE SCALE GENOMIC DNA]</scope>
</reference>